<feature type="compositionally biased region" description="Basic and acidic residues" evidence="1">
    <location>
        <begin position="438"/>
        <end position="451"/>
    </location>
</feature>
<dbReference type="Proteomes" id="UP000708148">
    <property type="component" value="Unassembled WGS sequence"/>
</dbReference>
<evidence type="ECO:0000313" key="3">
    <source>
        <dbReference type="Proteomes" id="UP000708148"/>
    </source>
</evidence>
<keyword evidence="3" id="KW-1185">Reference proteome</keyword>
<accession>A0A8S1J8C8</accession>
<organism evidence="2 3">
    <name type="scientific">Ostreobium quekettii</name>
    <dbReference type="NCBI Taxonomy" id="121088"/>
    <lineage>
        <taxon>Eukaryota</taxon>
        <taxon>Viridiplantae</taxon>
        <taxon>Chlorophyta</taxon>
        <taxon>core chlorophytes</taxon>
        <taxon>Ulvophyceae</taxon>
        <taxon>TCBD clade</taxon>
        <taxon>Bryopsidales</taxon>
        <taxon>Ostreobineae</taxon>
        <taxon>Ostreobiaceae</taxon>
        <taxon>Ostreobium</taxon>
    </lineage>
</organism>
<evidence type="ECO:0000256" key="1">
    <source>
        <dbReference type="SAM" id="MobiDB-lite"/>
    </source>
</evidence>
<feature type="region of interest" description="Disordered" evidence="1">
    <location>
        <begin position="397"/>
        <end position="489"/>
    </location>
</feature>
<name>A0A8S1J8C8_9CHLO</name>
<feature type="compositionally biased region" description="Basic and acidic residues" evidence="1">
    <location>
        <begin position="420"/>
        <end position="429"/>
    </location>
</feature>
<dbReference type="OrthoDB" id="575872at2759"/>
<evidence type="ECO:0000313" key="2">
    <source>
        <dbReference type="EMBL" id="CAD7702520.1"/>
    </source>
</evidence>
<feature type="region of interest" description="Disordered" evidence="1">
    <location>
        <begin position="521"/>
        <end position="557"/>
    </location>
</feature>
<dbReference type="EMBL" id="CAJHUC010001860">
    <property type="protein sequence ID" value="CAD7702520.1"/>
    <property type="molecule type" value="Genomic_DNA"/>
</dbReference>
<dbReference type="AlphaFoldDB" id="A0A8S1J8C8"/>
<feature type="region of interest" description="Disordered" evidence="1">
    <location>
        <begin position="233"/>
        <end position="320"/>
    </location>
</feature>
<comment type="caution">
    <text evidence="2">The sequence shown here is derived from an EMBL/GenBank/DDBJ whole genome shotgun (WGS) entry which is preliminary data.</text>
</comment>
<gene>
    <name evidence="2" type="ORF">OSTQU699_LOCUS7877</name>
</gene>
<reference evidence="2" key="1">
    <citation type="submission" date="2020-12" db="EMBL/GenBank/DDBJ databases">
        <authorList>
            <person name="Iha C."/>
        </authorList>
    </citation>
    <scope>NUCLEOTIDE SEQUENCE</scope>
</reference>
<sequence>MADVGGHAVSVHEYARQYVLKITHDDKYCSPEECDRAGRSLHALLRQLAQDGDREDVRMTFKTLKCEFGSQWRRASLGRRGEVLTRLFAILDVVHKECMKNSRPEADGGPANSVILEEFRLRVAKMVTGETWEDCLPLRLAALKHMHKYAQAEGDLLRQTSHVDKPGERLGGGKHKVTKFLRSVKGGTAMGCWGAAFDEMWLKSGARLTPLLLALVEENAALQEDLKTWKRDAAAQGNGDAPAKGAGKGATPKGAIPKAAACREVPPNAAARKDPPAVTIEGPKAKNGQVRDVGDCMPPKLPPSVDPPSRGPGPFERGPAAADAVAPLRLSLLRGASGNLINLDNVGAAFSPKGQASRLMSIESDVSDVCSPLSVDHGASSGQDPLVVASNDADWVSFATDGPGAGPGRTASGDNGPSGHSDHNGHNEQGRNTGLGRHNGDKGHCAHDGRSGHNGHQECSGWESPLPPAPVMQGVGDSTNGAASMYPLPTPFGKEQRVLQHATGSMGSAPQLSVAGLSSAPLAPRSTASPGGSYTLGGYQDGPGTASVTYPRQMGGPPNSKVAWRRYLQPPEAFETLDPLKRQA</sequence>
<protein>
    <submittedName>
        <fullName evidence="2">Uncharacterized protein</fullName>
    </submittedName>
</protein>
<feature type="compositionally biased region" description="Low complexity" evidence="1">
    <location>
        <begin position="241"/>
        <end position="260"/>
    </location>
</feature>
<proteinExistence type="predicted"/>
<feature type="compositionally biased region" description="Pro residues" evidence="1">
    <location>
        <begin position="299"/>
        <end position="311"/>
    </location>
</feature>